<organism evidence="8 9">
    <name type="scientific">Streptomyces venezuelae</name>
    <dbReference type="NCBI Taxonomy" id="54571"/>
    <lineage>
        <taxon>Bacteria</taxon>
        <taxon>Bacillati</taxon>
        <taxon>Actinomycetota</taxon>
        <taxon>Actinomycetes</taxon>
        <taxon>Kitasatosporales</taxon>
        <taxon>Streptomycetaceae</taxon>
        <taxon>Streptomyces</taxon>
    </lineage>
</organism>
<evidence type="ECO:0000256" key="2">
    <source>
        <dbReference type="ARBA" id="ARBA00022741"/>
    </source>
</evidence>
<dbReference type="InterPro" id="IPR050206">
    <property type="entry name" value="FtsK/SpoIIIE/SftA"/>
</dbReference>
<dbReference type="InterPro" id="IPR002543">
    <property type="entry name" value="FtsK_dom"/>
</dbReference>
<feature type="compositionally biased region" description="Low complexity" evidence="5">
    <location>
        <begin position="1002"/>
        <end position="1046"/>
    </location>
</feature>
<dbReference type="SMART" id="SM00240">
    <property type="entry name" value="FHA"/>
    <property type="match status" value="1"/>
</dbReference>
<dbReference type="SUPFAM" id="SSF52540">
    <property type="entry name" value="P-loop containing nucleoside triphosphate hydrolases"/>
    <property type="match status" value="1"/>
</dbReference>
<feature type="domain" description="FtsK" evidence="7">
    <location>
        <begin position="796"/>
        <end position="1243"/>
    </location>
</feature>
<dbReference type="Proteomes" id="UP000323046">
    <property type="component" value="Chromosome"/>
</dbReference>
<feature type="compositionally biased region" description="Basic and acidic residues" evidence="5">
    <location>
        <begin position="364"/>
        <end position="375"/>
    </location>
</feature>
<evidence type="ECO:0000259" key="7">
    <source>
        <dbReference type="PROSITE" id="PS50901"/>
    </source>
</evidence>
<feature type="binding site" evidence="4">
    <location>
        <begin position="814"/>
        <end position="821"/>
    </location>
    <ligand>
        <name>ATP</name>
        <dbReference type="ChEBI" id="CHEBI:30616"/>
    </ligand>
</feature>
<dbReference type="Gene3D" id="2.60.200.20">
    <property type="match status" value="1"/>
</dbReference>
<proteinExistence type="predicted"/>
<gene>
    <name evidence="8" type="ORF">DEJ47_14755</name>
</gene>
<dbReference type="InterPro" id="IPR000253">
    <property type="entry name" value="FHA_dom"/>
</dbReference>
<dbReference type="OrthoDB" id="9807790at2"/>
<evidence type="ECO:0000256" key="5">
    <source>
        <dbReference type="SAM" id="MobiDB-lite"/>
    </source>
</evidence>
<dbReference type="InterPro" id="IPR008984">
    <property type="entry name" value="SMAD_FHA_dom_sf"/>
</dbReference>
<keyword evidence="3 4" id="KW-0067">ATP-binding</keyword>
<accession>A0A5P2BAV4</accession>
<keyword evidence="2 4" id="KW-0547">Nucleotide-binding</keyword>
<evidence type="ECO:0000256" key="3">
    <source>
        <dbReference type="ARBA" id="ARBA00022840"/>
    </source>
</evidence>
<dbReference type="GO" id="GO:0005524">
    <property type="term" value="F:ATP binding"/>
    <property type="evidence" value="ECO:0007669"/>
    <property type="project" value="UniProtKB-UniRule"/>
</dbReference>
<dbReference type="Pfam" id="PF01580">
    <property type="entry name" value="FtsK_SpoIIIE"/>
    <property type="match status" value="1"/>
</dbReference>
<feature type="compositionally biased region" description="Low complexity" evidence="5">
    <location>
        <begin position="928"/>
        <end position="955"/>
    </location>
</feature>
<keyword evidence="1" id="KW-0597">Phosphoprotein</keyword>
<dbReference type="InterPro" id="IPR003593">
    <property type="entry name" value="AAA+_ATPase"/>
</dbReference>
<dbReference type="PROSITE" id="PS50006">
    <property type="entry name" value="FHA_DOMAIN"/>
    <property type="match status" value="1"/>
</dbReference>
<evidence type="ECO:0000259" key="6">
    <source>
        <dbReference type="PROSITE" id="PS50006"/>
    </source>
</evidence>
<evidence type="ECO:0000313" key="8">
    <source>
        <dbReference type="EMBL" id="QES27544.1"/>
    </source>
</evidence>
<feature type="domain" description="FHA" evidence="6">
    <location>
        <begin position="131"/>
        <end position="181"/>
    </location>
</feature>
<dbReference type="SUPFAM" id="SSF49879">
    <property type="entry name" value="SMAD/FHA domain"/>
    <property type="match status" value="1"/>
</dbReference>
<feature type="compositionally biased region" description="Basic and acidic residues" evidence="5">
    <location>
        <begin position="399"/>
        <end position="408"/>
    </location>
</feature>
<feature type="compositionally biased region" description="Polar residues" evidence="5">
    <location>
        <begin position="1047"/>
        <end position="1065"/>
    </location>
</feature>
<feature type="region of interest" description="Disordered" evidence="5">
    <location>
        <begin position="270"/>
        <end position="432"/>
    </location>
</feature>
<dbReference type="Pfam" id="PF00498">
    <property type="entry name" value="FHA"/>
    <property type="match status" value="1"/>
</dbReference>
<dbReference type="Gene3D" id="3.40.50.300">
    <property type="entry name" value="P-loop containing nucleotide triphosphate hydrolases"/>
    <property type="match status" value="3"/>
</dbReference>
<dbReference type="InterPro" id="IPR027417">
    <property type="entry name" value="P-loop_NTPase"/>
</dbReference>
<name>A0A5P2BAV4_STRVZ</name>
<protein>
    <recommendedName>
        <fullName evidence="10">Cell division protein FtsK</fullName>
    </recommendedName>
</protein>
<dbReference type="RefSeq" id="WP_150168522.1">
    <property type="nucleotide sequence ID" value="NZ_CP029193.1"/>
</dbReference>
<evidence type="ECO:0000256" key="4">
    <source>
        <dbReference type="PROSITE-ProRule" id="PRU00289"/>
    </source>
</evidence>
<feature type="compositionally biased region" description="Polar residues" evidence="5">
    <location>
        <begin position="15"/>
        <end position="32"/>
    </location>
</feature>
<evidence type="ECO:0008006" key="10">
    <source>
        <dbReference type="Google" id="ProtNLM"/>
    </source>
</evidence>
<dbReference type="GO" id="GO:0003677">
    <property type="term" value="F:DNA binding"/>
    <property type="evidence" value="ECO:0007669"/>
    <property type="project" value="InterPro"/>
</dbReference>
<evidence type="ECO:0000256" key="1">
    <source>
        <dbReference type="ARBA" id="ARBA00022553"/>
    </source>
</evidence>
<feature type="compositionally biased region" description="Low complexity" evidence="5">
    <location>
        <begin position="336"/>
        <end position="347"/>
    </location>
</feature>
<reference evidence="8 9" key="1">
    <citation type="submission" date="2018-05" db="EMBL/GenBank/DDBJ databases">
        <title>Streptomyces venezuelae.</title>
        <authorList>
            <person name="Kim W."/>
            <person name="Lee N."/>
            <person name="Cho B.-K."/>
        </authorList>
    </citation>
    <scope>NUCLEOTIDE SEQUENCE [LARGE SCALE GENOMIC DNA]</scope>
    <source>
        <strain evidence="8 9">ATCC 14583</strain>
    </source>
</reference>
<dbReference type="PANTHER" id="PTHR22683">
    <property type="entry name" value="SPORULATION PROTEIN RELATED"/>
    <property type="match status" value="1"/>
</dbReference>
<feature type="compositionally biased region" description="Low complexity" evidence="5">
    <location>
        <begin position="1081"/>
        <end position="1123"/>
    </location>
</feature>
<evidence type="ECO:0000313" key="9">
    <source>
        <dbReference type="Proteomes" id="UP000323046"/>
    </source>
</evidence>
<dbReference type="EMBL" id="CP029193">
    <property type="protein sequence ID" value="QES27544.1"/>
    <property type="molecule type" value="Genomic_DNA"/>
</dbReference>
<dbReference type="SMART" id="SM00382">
    <property type="entry name" value="AAA"/>
    <property type="match status" value="1"/>
</dbReference>
<dbReference type="CDD" id="cd00060">
    <property type="entry name" value="FHA"/>
    <property type="match status" value="1"/>
</dbReference>
<dbReference type="PROSITE" id="PS50901">
    <property type="entry name" value="FTSK"/>
    <property type="match status" value="1"/>
</dbReference>
<dbReference type="PANTHER" id="PTHR22683:SF1">
    <property type="entry name" value="TYPE VII SECRETION SYSTEM PROTEIN ESSC"/>
    <property type="match status" value="1"/>
</dbReference>
<feature type="region of interest" description="Disordered" evidence="5">
    <location>
        <begin position="1"/>
        <end position="32"/>
    </location>
</feature>
<keyword evidence="9" id="KW-1185">Reference proteome</keyword>
<sequence length="1328" mass="133245">MQIRLTVLGPRSGRTEQQGRPTAASDAQSTGPQGACDVLVTAPAGTALAAVASGLATTVAGSDAPLVLYAGPDRLDAQRCTLGEPPLIDGAVLSLGTPAEPGPELAGAAAQLHVVAGPDAGGVHLLHGGRIQVGRSADADVPLDDPDVSRMHCSVTLTADGRVTVTDLGSTNGTAVDGKEVTDRPVRLSPGSLLRIGESALRLTDGAGGPVSGAGTALATAPDGEGHVRVRPVGTAPPTLVEAAPDGSGAHHAYGPAGWGAAGATGGAGTYDTGAQTPQGAYGPANAHGAQSPYGAYGTQPAPVEHGMPGGIDRTGAETPVVPHQGTAPDTERTRTGTPARGTTVPRNLRKRGGLSAWARRLKGGRDDGRGHDPYDGPDGPDEFEEYGGHGEYGGYGEHGGRDGHDGSYETYADGGHADGHGPRPLGPSPEDLAITAAARTPEAWPDPAALLLTALGPGPRLWERGPGHPEALAVRLGTVDRALPAADGREGLLPAVPVTVGLREAGSLGLAGPRDRLTGLARAVVAQLAALHSPDTLEIVLVSTDRARVTAERTAEWAWLGWLPHLRPAHGQDCRLLLAYDRDQAAARTDELIRRLDDHVADSGTGHAGTAPAGARTVVVVDGDPGSAALRESTVRLAAEGAQAGIHVVCLAETVAASPASPVLDTYEAACAVAPAFRACGAVALLSGDVATALRLMRTAGGRPAGHGTVAAVDAVSAAWAERFARALAPLRTDGTAGEGHARVSAPLPLSARLLDELGLARATPASLMARWAAAADDPEALGGRATAVLGAGPRGPVVADLGAEGPHLLVEGPAGSGRTELLRSVAASLAAAERPDRLGIVLVDGRDGVGAGGAAGRQGTGLAVCTDLPHVTTHLVANDPVRMRAFAQSLAAELKRRAELLGRLGFAEWHTQREVSGRMVTQRSQSSAPGAVAASTAPAPASPRSETTPSAPARPGTAPSASTHPAGRPSASAHQGAMTSASAHAEVTPSPSARPGGGPTASAHPGTPPAASAHPGATASASAHAEATSSSPSSHSGDTTSPTGIGNSPSATSHPANSPSLPSARSGAGPSTARPGNHPSAAPARAEAGPSATHPAASRPARPSAIPHPTNPTSAASTSPAPSAPPQGLDGDLDAPPSATMRLRPASARQRVDPGPPLPRLVVVVDDFDALLSPALGSPGRPAAGSVVRALEAVARDGERLGVHLVAATGRSERVLETELGQRASLRVVLDAVASGPEEPAPGRGELRSPDGRATAFQAGRVTGRIPRTATLRPTVVPLEWERMGDPPARRPVRELGNGPTDLALLASALERAARSVSADQVPSLL</sequence>
<feature type="region of interest" description="Disordered" evidence="5">
    <location>
        <begin position="916"/>
        <end position="1159"/>
    </location>
</feature>